<evidence type="ECO:0000256" key="1">
    <source>
        <dbReference type="SAM" id="SignalP"/>
    </source>
</evidence>
<accession>A0A1I8AH44</accession>
<dbReference type="WBParaSite" id="L893_g555.t1">
    <property type="protein sequence ID" value="L893_g555.t1"/>
    <property type="gene ID" value="L893_g555"/>
</dbReference>
<proteinExistence type="predicted"/>
<evidence type="ECO:0000313" key="2">
    <source>
        <dbReference type="Proteomes" id="UP000095287"/>
    </source>
</evidence>
<keyword evidence="1" id="KW-0732">Signal</keyword>
<dbReference type="AlphaFoldDB" id="A0A1I8AH44"/>
<feature type="chain" id="PRO_5009314638" evidence="1">
    <location>
        <begin position="23"/>
        <end position="93"/>
    </location>
</feature>
<dbReference type="Proteomes" id="UP000095287">
    <property type="component" value="Unplaced"/>
</dbReference>
<name>A0A1I8AH44_9BILA</name>
<evidence type="ECO:0000313" key="3">
    <source>
        <dbReference type="WBParaSite" id="L893_g555.t1"/>
    </source>
</evidence>
<feature type="signal peptide" evidence="1">
    <location>
        <begin position="1"/>
        <end position="22"/>
    </location>
</feature>
<keyword evidence="2" id="KW-1185">Reference proteome</keyword>
<sequence>MTLRSRALFLVVLLLALESASGCPGLFGGGGGGCCGCCGGCGGCGRRKREVQLQESLVLETPLRTENEHECPQNRWKTIMEKVEHVLKSCYQI</sequence>
<reference evidence="3" key="1">
    <citation type="submission" date="2016-11" db="UniProtKB">
        <authorList>
            <consortium name="WormBaseParasite"/>
        </authorList>
    </citation>
    <scope>IDENTIFICATION</scope>
</reference>
<organism evidence="2 3">
    <name type="scientific">Steinernema glaseri</name>
    <dbReference type="NCBI Taxonomy" id="37863"/>
    <lineage>
        <taxon>Eukaryota</taxon>
        <taxon>Metazoa</taxon>
        <taxon>Ecdysozoa</taxon>
        <taxon>Nematoda</taxon>
        <taxon>Chromadorea</taxon>
        <taxon>Rhabditida</taxon>
        <taxon>Tylenchina</taxon>
        <taxon>Panagrolaimomorpha</taxon>
        <taxon>Strongyloidoidea</taxon>
        <taxon>Steinernematidae</taxon>
        <taxon>Steinernema</taxon>
    </lineage>
</organism>
<protein>
    <submittedName>
        <fullName evidence="3">Secreted protein</fullName>
    </submittedName>
</protein>
<dbReference type="PROSITE" id="PS51257">
    <property type="entry name" value="PROKAR_LIPOPROTEIN"/>
    <property type="match status" value="1"/>
</dbReference>